<organism evidence="2 3">
    <name type="scientific">Luteococcus japonicus</name>
    <dbReference type="NCBI Taxonomy" id="33984"/>
    <lineage>
        <taxon>Bacteria</taxon>
        <taxon>Bacillati</taxon>
        <taxon>Actinomycetota</taxon>
        <taxon>Actinomycetes</taxon>
        <taxon>Propionibacteriales</taxon>
        <taxon>Propionibacteriaceae</taxon>
        <taxon>Luteococcus</taxon>
    </lineage>
</organism>
<name>A0A3N1ZY96_9ACTN</name>
<evidence type="ECO:0000313" key="2">
    <source>
        <dbReference type="EMBL" id="ROR55447.1"/>
    </source>
</evidence>
<protein>
    <submittedName>
        <fullName evidence="2">Uncharacterized protein</fullName>
    </submittedName>
</protein>
<reference evidence="2 3" key="1">
    <citation type="submission" date="2018-11" db="EMBL/GenBank/DDBJ databases">
        <title>Sequencing the genomes of 1000 actinobacteria strains.</title>
        <authorList>
            <person name="Klenk H.-P."/>
        </authorList>
    </citation>
    <scope>NUCLEOTIDE SEQUENCE [LARGE SCALE GENOMIC DNA]</scope>
    <source>
        <strain evidence="2 3">DSM 10546</strain>
    </source>
</reference>
<proteinExistence type="predicted"/>
<feature type="region of interest" description="Disordered" evidence="1">
    <location>
        <begin position="118"/>
        <end position="152"/>
    </location>
</feature>
<dbReference type="EMBL" id="RKHG01000001">
    <property type="protein sequence ID" value="ROR55447.1"/>
    <property type="molecule type" value="Genomic_DNA"/>
</dbReference>
<comment type="caution">
    <text evidence="2">The sequence shown here is derived from an EMBL/GenBank/DDBJ whole genome shotgun (WGS) entry which is preliminary data.</text>
</comment>
<dbReference type="AlphaFoldDB" id="A0A3N1ZY96"/>
<dbReference type="Proteomes" id="UP000275749">
    <property type="component" value="Unassembled WGS sequence"/>
</dbReference>
<feature type="compositionally biased region" description="Polar residues" evidence="1">
    <location>
        <begin position="127"/>
        <end position="152"/>
    </location>
</feature>
<sequence length="231" mass="24318">MPVLGSKGSTKRGSFVASGVSVRHGRDVPSCTLGTLSARPPLGGLCTPHLLVFCVLALPCLARPASSSIRSWVSRFRTRPAARWHPTSSRSTSNCVARPGVLHHLTAYTSGHRQLALSLSRPRGPSSHRTATAPTPSAIRSRSCTRPSAATSDIQRQRTITPCLCGTGAAQPCPALLAPCRPVPVVLHGGVELHSPEVAHCLGIFGDSPALWMAGDNQFLMLGCAHQTTTL</sequence>
<evidence type="ECO:0000313" key="3">
    <source>
        <dbReference type="Proteomes" id="UP000275749"/>
    </source>
</evidence>
<gene>
    <name evidence="2" type="ORF">EDD41_2721</name>
</gene>
<accession>A0A3N1ZY96</accession>
<evidence type="ECO:0000256" key="1">
    <source>
        <dbReference type="SAM" id="MobiDB-lite"/>
    </source>
</evidence>